<dbReference type="GO" id="GO:0008173">
    <property type="term" value="F:RNA methyltransferase activity"/>
    <property type="evidence" value="ECO:0007669"/>
    <property type="project" value="InterPro"/>
</dbReference>
<keyword evidence="1 5" id="KW-0489">Methyltransferase</keyword>
<proteinExistence type="predicted"/>
<evidence type="ECO:0000313" key="5">
    <source>
        <dbReference type="EMBL" id="QDV07840.1"/>
    </source>
</evidence>
<evidence type="ECO:0000256" key="1">
    <source>
        <dbReference type="ARBA" id="ARBA00022603"/>
    </source>
</evidence>
<protein>
    <submittedName>
        <fullName evidence="5">TrmH family tRNA/rRNA methyltransferase</fullName>
        <ecNumber evidence="5">2.1.1.-</ecNumber>
    </submittedName>
</protein>
<keyword evidence="6" id="KW-1185">Reference proteome</keyword>
<dbReference type="SUPFAM" id="SSF75217">
    <property type="entry name" value="alpha/beta knot"/>
    <property type="match status" value="1"/>
</dbReference>
<dbReference type="InterPro" id="IPR001537">
    <property type="entry name" value="SpoU_MeTrfase"/>
</dbReference>
<evidence type="ECO:0000313" key="6">
    <source>
        <dbReference type="Proteomes" id="UP000320390"/>
    </source>
</evidence>
<feature type="region of interest" description="Disordered" evidence="3">
    <location>
        <begin position="157"/>
        <end position="177"/>
    </location>
</feature>
<organism evidence="5 6">
    <name type="scientific">Saltatorellus ferox</name>
    <dbReference type="NCBI Taxonomy" id="2528018"/>
    <lineage>
        <taxon>Bacteria</taxon>
        <taxon>Pseudomonadati</taxon>
        <taxon>Planctomycetota</taxon>
        <taxon>Planctomycetia</taxon>
        <taxon>Planctomycetia incertae sedis</taxon>
        <taxon>Saltatorellus</taxon>
    </lineage>
</organism>
<accession>A0A518EUS0</accession>
<dbReference type="RefSeq" id="WP_419190270.1">
    <property type="nucleotide sequence ID" value="NZ_CP036434.1"/>
</dbReference>
<dbReference type="PANTHER" id="PTHR43191:SF2">
    <property type="entry name" value="RRNA METHYLTRANSFERASE 3, MITOCHONDRIAL"/>
    <property type="match status" value="1"/>
</dbReference>
<keyword evidence="2 5" id="KW-0808">Transferase</keyword>
<dbReference type="GO" id="GO:0006396">
    <property type="term" value="P:RNA processing"/>
    <property type="evidence" value="ECO:0007669"/>
    <property type="project" value="InterPro"/>
</dbReference>
<dbReference type="Proteomes" id="UP000320390">
    <property type="component" value="Chromosome"/>
</dbReference>
<dbReference type="GO" id="GO:0003723">
    <property type="term" value="F:RNA binding"/>
    <property type="evidence" value="ECO:0007669"/>
    <property type="project" value="InterPro"/>
</dbReference>
<name>A0A518EUS0_9BACT</name>
<gene>
    <name evidence="5" type="ORF">Poly30_33730</name>
</gene>
<sequence>MNAFATILHGLKSPTNVGSIVRTHVAMGGGPLLMVGHERAWDFRKSSQAFSRKLETRCEITYVAEDAEFFDWCRAGHWSAVAIEIRPGAAPLHKMVWPDRVALVLGNERDGLSEQFLDACTALVRIPQFGPVASLNVAIAHGMATYELQRSRRSSLTPIAGKYPEPRQAPSEPRNER</sequence>
<dbReference type="InterPro" id="IPR029028">
    <property type="entry name" value="Alpha/beta_knot_MTases"/>
</dbReference>
<dbReference type="EC" id="2.1.1.-" evidence="5"/>
<dbReference type="InterPro" id="IPR029026">
    <property type="entry name" value="tRNA_m1G_MTases_N"/>
</dbReference>
<evidence type="ECO:0000259" key="4">
    <source>
        <dbReference type="Pfam" id="PF00588"/>
    </source>
</evidence>
<dbReference type="InterPro" id="IPR051259">
    <property type="entry name" value="rRNA_Methyltransferase"/>
</dbReference>
<dbReference type="GO" id="GO:0032259">
    <property type="term" value="P:methylation"/>
    <property type="evidence" value="ECO:0007669"/>
    <property type="project" value="UniProtKB-KW"/>
</dbReference>
<dbReference type="Gene3D" id="3.40.1280.10">
    <property type="match status" value="1"/>
</dbReference>
<evidence type="ECO:0000256" key="2">
    <source>
        <dbReference type="ARBA" id="ARBA00022679"/>
    </source>
</evidence>
<feature type="domain" description="tRNA/rRNA methyltransferase SpoU type" evidence="4">
    <location>
        <begin position="7"/>
        <end position="146"/>
    </location>
</feature>
<dbReference type="EMBL" id="CP036434">
    <property type="protein sequence ID" value="QDV07840.1"/>
    <property type="molecule type" value="Genomic_DNA"/>
</dbReference>
<dbReference type="PANTHER" id="PTHR43191">
    <property type="entry name" value="RRNA METHYLTRANSFERASE 3"/>
    <property type="match status" value="1"/>
</dbReference>
<evidence type="ECO:0000256" key="3">
    <source>
        <dbReference type="SAM" id="MobiDB-lite"/>
    </source>
</evidence>
<dbReference type="Pfam" id="PF00588">
    <property type="entry name" value="SpoU_methylase"/>
    <property type="match status" value="1"/>
</dbReference>
<reference evidence="5 6" key="1">
    <citation type="submission" date="2019-02" db="EMBL/GenBank/DDBJ databases">
        <title>Deep-cultivation of Planctomycetes and their phenomic and genomic characterization uncovers novel biology.</title>
        <authorList>
            <person name="Wiegand S."/>
            <person name="Jogler M."/>
            <person name="Boedeker C."/>
            <person name="Pinto D."/>
            <person name="Vollmers J."/>
            <person name="Rivas-Marin E."/>
            <person name="Kohn T."/>
            <person name="Peeters S.H."/>
            <person name="Heuer A."/>
            <person name="Rast P."/>
            <person name="Oberbeckmann S."/>
            <person name="Bunk B."/>
            <person name="Jeske O."/>
            <person name="Meyerdierks A."/>
            <person name="Storesund J.E."/>
            <person name="Kallscheuer N."/>
            <person name="Luecker S."/>
            <person name="Lage O.M."/>
            <person name="Pohl T."/>
            <person name="Merkel B.J."/>
            <person name="Hornburger P."/>
            <person name="Mueller R.-W."/>
            <person name="Bruemmer F."/>
            <person name="Labrenz M."/>
            <person name="Spormann A.M."/>
            <person name="Op den Camp H."/>
            <person name="Overmann J."/>
            <person name="Amann R."/>
            <person name="Jetten M.S.M."/>
            <person name="Mascher T."/>
            <person name="Medema M.H."/>
            <person name="Devos D.P."/>
            <person name="Kaster A.-K."/>
            <person name="Ovreas L."/>
            <person name="Rohde M."/>
            <person name="Galperin M.Y."/>
            <person name="Jogler C."/>
        </authorList>
    </citation>
    <scope>NUCLEOTIDE SEQUENCE [LARGE SCALE GENOMIC DNA]</scope>
    <source>
        <strain evidence="5 6">Poly30</strain>
    </source>
</reference>
<dbReference type="AlphaFoldDB" id="A0A518EUS0"/>